<comment type="caution">
    <text evidence="8">The sequence shown here is derived from an EMBL/GenBank/DDBJ whole genome shotgun (WGS) entry which is preliminary data.</text>
</comment>
<feature type="domain" description="Fatty acid hydroxylase" evidence="7">
    <location>
        <begin position="99"/>
        <end position="234"/>
    </location>
</feature>
<name>A0A5C6MCL1_9PLAN</name>
<protein>
    <recommendedName>
        <fullName evidence="7">Fatty acid hydroxylase domain-containing protein</fullName>
    </recommendedName>
</protein>
<comment type="subcellular location">
    <subcellularLocation>
        <location evidence="1">Membrane</location>
    </subcellularLocation>
</comment>
<keyword evidence="9" id="KW-1185">Reference proteome</keyword>
<dbReference type="InterPro" id="IPR050307">
    <property type="entry name" value="Sterol_Desaturase_Related"/>
</dbReference>
<reference evidence="8 9" key="1">
    <citation type="submission" date="2019-08" db="EMBL/GenBank/DDBJ databases">
        <title>100 year-old enigma solved: identification of Planctomyces bekefii, the type genus and species of the phylum Planctomycetes.</title>
        <authorList>
            <person name="Svetlana D.N."/>
            <person name="Overmann J."/>
        </authorList>
    </citation>
    <scope>NUCLEOTIDE SEQUENCE [LARGE SCALE GENOMIC DNA]</scope>
    <source>
        <strain evidence="8">Phe10_nw2017</strain>
    </source>
</reference>
<keyword evidence="2 6" id="KW-0812">Transmembrane</keyword>
<evidence type="ECO:0000256" key="4">
    <source>
        <dbReference type="ARBA" id="ARBA00023136"/>
    </source>
</evidence>
<dbReference type="GO" id="GO:0008610">
    <property type="term" value="P:lipid biosynthetic process"/>
    <property type="evidence" value="ECO:0007669"/>
    <property type="project" value="InterPro"/>
</dbReference>
<evidence type="ECO:0000313" key="9">
    <source>
        <dbReference type="Proteomes" id="UP000321083"/>
    </source>
</evidence>
<evidence type="ECO:0000259" key="7">
    <source>
        <dbReference type="Pfam" id="PF04116"/>
    </source>
</evidence>
<feature type="compositionally biased region" description="Polar residues" evidence="5">
    <location>
        <begin position="292"/>
        <end position="301"/>
    </location>
</feature>
<accession>A0A5C6MCL1</accession>
<gene>
    <name evidence="8" type="ORF">E3A20_00980</name>
</gene>
<sequence>MPVDSPAAWPALLRPATAITGLALLWLVESRTPAASRPGALQNTSRLRHAARNYGLAAACGLTVLWAAGGLIIATTEYAEHHSIGLLRSLPLHTAASTALAILLLDLWTWAWHLACHRIPLLWRFHRVHHSDTAMDVSTSARFHPGELACSTAARIPVILLLGVSTAQLLLFETLLLAVSQLHHSAITARHLDRWLGWLLVTPGIHRLHHSRNRDETNSNYSAILSVWDRLFRTRSSVDGALMEPPGLSGMDGDDFQTLLGLLKTPLISPHDSPKHPASAPQTSALHPPSPENQTVPISEP</sequence>
<evidence type="ECO:0000256" key="5">
    <source>
        <dbReference type="SAM" id="MobiDB-lite"/>
    </source>
</evidence>
<organism evidence="8 9">
    <name type="scientific">Planctomyces bekefii</name>
    <dbReference type="NCBI Taxonomy" id="1653850"/>
    <lineage>
        <taxon>Bacteria</taxon>
        <taxon>Pseudomonadati</taxon>
        <taxon>Planctomycetota</taxon>
        <taxon>Planctomycetia</taxon>
        <taxon>Planctomycetales</taxon>
        <taxon>Planctomycetaceae</taxon>
        <taxon>Planctomyces</taxon>
    </lineage>
</organism>
<feature type="transmembrane region" description="Helical" evidence="6">
    <location>
        <begin position="54"/>
        <end position="74"/>
    </location>
</feature>
<dbReference type="GO" id="GO:0016020">
    <property type="term" value="C:membrane"/>
    <property type="evidence" value="ECO:0007669"/>
    <property type="project" value="UniProtKB-SubCell"/>
</dbReference>
<dbReference type="InterPro" id="IPR006694">
    <property type="entry name" value="Fatty_acid_hydroxylase"/>
</dbReference>
<feature type="region of interest" description="Disordered" evidence="5">
    <location>
        <begin position="267"/>
        <end position="301"/>
    </location>
</feature>
<dbReference type="AlphaFoldDB" id="A0A5C6MCL1"/>
<dbReference type="Proteomes" id="UP000321083">
    <property type="component" value="Unassembled WGS sequence"/>
</dbReference>
<dbReference type="PANTHER" id="PTHR11863">
    <property type="entry name" value="STEROL DESATURASE"/>
    <property type="match status" value="1"/>
</dbReference>
<reference evidence="8 9" key="2">
    <citation type="submission" date="2019-08" db="EMBL/GenBank/DDBJ databases">
        <authorList>
            <person name="Henke P."/>
        </authorList>
    </citation>
    <scope>NUCLEOTIDE SEQUENCE [LARGE SCALE GENOMIC DNA]</scope>
    <source>
        <strain evidence="8">Phe10_nw2017</strain>
    </source>
</reference>
<evidence type="ECO:0000256" key="1">
    <source>
        <dbReference type="ARBA" id="ARBA00004370"/>
    </source>
</evidence>
<dbReference type="EMBL" id="SRHE01000007">
    <property type="protein sequence ID" value="TWW12571.1"/>
    <property type="molecule type" value="Genomic_DNA"/>
</dbReference>
<evidence type="ECO:0000256" key="3">
    <source>
        <dbReference type="ARBA" id="ARBA00022989"/>
    </source>
</evidence>
<evidence type="ECO:0000256" key="2">
    <source>
        <dbReference type="ARBA" id="ARBA00022692"/>
    </source>
</evidence>
<evidence type="ECO:0000313" key="8">
    <source>
        <dbReference type="EMBL" id="TWW12571.1"/>
    </source>
</evidence>
<evidence type="ECO:0000256" key="6">
    <source>
        <dbReference type="SAM" id="Phobius"/>
    </source>
</evidence>
<dbReference type="GO" id="GO:0005506">
    <property type="term" value="F:iron ion binding"/>
    <property type="evidence" value="ECO:0007669"/>
    <property type="project" value="InterPro"/>
</dbReference>
<dbReference type="GO" id="GO:0016491">
    <property type="term" value="F:oxidoreductase activity"/>
    <property type="evidence" value="ECO:0007669"/>
    <property type="project" value="InterPro"/>
</dbReference>
<proteinExistence type="predicted"/>
<keyword evidence="3 6" id="KW-1133">Transmembrane helix</keyword>
<feature type="transmembrane region" description="Helical" evidence="6">
    <location>
        <begin position="94"/>
        <end position="115"/>
    </location>
</feature>
<feature type="transmembrane region" description="Helical" evidence="6">
    <location>
        <begin position="12"/>
        <end position="28"/>
    </location>
</feature>
<dbReference type="Pfam" id="PF04116">
    <property type="entry name" value="FA_hydroxylase"/>
    <property type="match status" value="1"/>
</dbReference>
<keyword evidence="4 6" id="KW-0472">Membrane</keyword>